<dbReference type="AlphaFoldDB" id="A0A176WCN4"/>
<feature type="transmembrane region" description="Helical" evidence="2">
    <location>
        <begin position="357"/>
        <end position="376"/>
    </location>
</feature>
<dbReference type="Proteomes" id="UP000077202">
    <property type="component" value="Unassembled WGS sequence"/>
</dbReference>
<feature type="transmembrane region" description="Helical" evidence="2">
    <location>
        <begin position="258"/>
        <end position="277"/>
    </location>
</feature>
<feature type="transmembrane region" description="Helical" evidence="2">
    <location>
        <begin position="289"/>
        <end position="317"/>
    </location>
</feature>
<keyword evidence="5" id="KW-1185">Reference proteome</keyword>
<evidence type="ECO:0000256" key="1">
    <source>
        <dbReference type="SAM" id="MobiDB-lite"/>
    </source>
</evidence>
<accession>A0A176WCN4</accession>
<sequence length="517" mass="57830">MEDSDAWKEAMVKSCNRSFSMPLTREDTGNKTFMLGRSLSFSVERTQGQSRLEAYYPSTVPRLQGVECRVDVNGAPSSDRQKILTNHQKNDLMECDGSNSRGRPFYLKLTSTTVSAGLYLSDFLTNVLVLKEYYEMYQIAKIKNVHTSNDITPFAASLSLMLASHIINVVAFKLKLAPEENPIRSAFFLPLLQLRRFLAGVWKISTCGSSERWESEQTEAFYAIMSSAMETAPQLVLQFDVFVYIGYFAQSWRPKPVFVASLIAALVSGGYNTGRAIMYEANMKWSLALNWLGLAGGLYTIGELLLRCTALACVHLADASHRFTAYYFILGILPASYISSVLSLGHTKRICTFYGQIKLLVACWVTICLGPPYAVLEGYVSEREKSKWFKLYLLPFTVILNMSVDMITLCVLAVRELSPCNFSPELLRPNQRFLSSTMKCYQFKTFVGVGVALTIFSLALMVYFLAVASSDHQSLASFDDKRPGNARAPDLDVETLPPAEIPLNHGMDLPDSRSHHV</sequence>
<feature type="compositionally biased region" description="Basic and acidic residues" evidence="1">
    <location>
        <begin position="508"/>
        <end position="517"/>
    </location>
</feature>
<keyword evidence="2" id="KW-0472">Membrane</keyword>
<name>A0A176WCN4_MARPO</name>
<gene>
    <name evidence="4" type="ORF">AXG93_3943s1080</name>
    <name evidence="3" type="ORF">Mp_5g21590</name>
</gene>
<protein>
    <submittedName>
        <fullName evidence="4">Uncharacterized protein</fullName>
    </submittedName>
</protein>
<feature type="region of interest" description="Disordered" evidence="1">
    <location>
        <begin position="476"/>
        <end position="517"/>
    </location>
</feature>
<keyword evidence="2" id="KW-0812">Transmembrane</keyword>
<evidence type="ECO:0000313" key="6">
    <source>
        <dbReference type="Proteomes" id="UP001162541"/>
    </source>
</evidence>
<dbReference type="EMBL" id="LVLJ01001228">
    <property type="protein sequence ID" value="OAE30877.1"/>
    <property type="molecule type" value="Genomic_DNA"/>
</dbReference>
<feature type="transmembrane region" description="Helical" evidence="2">
    <location>
        <begin position="323"/>
        <end position="345"/>
    </location>
</feature>
<reference evidence="3" key="2">
    <citation type="journal article" date="2019" name="Curr. Biol.">
        <title>Chromatin organization in early land plants reveals an ancestral association between H3K27me3, transposons, and constitutive heterochromatin.</title>
        <authorList>
            <person name="Montgomery S.A."/>
            <person name="Tanizawa Y."/>
            <person name="Galik B."/>
            <person name="Wang N."/>
            <person name="Ito T."/>
            <person name="Mochizuki T."/>
            <person name="Akimcheva S."/>
            <person name="Bowman J."/>
            <person name="Cognat V."/>
            <person name="Drouard L."/>
            <person name="Ekker H."/>
            <person name="Houng S."/>
            <person name="Kohchi T."/>
            <person name="Lin S."/>
            <person name="Liu L.D."/>
            <person name="Nakamura Y."/>
            <person name="Valeeva L.R."/>
            <person name="Shakirov E.V."/>
            <person name="Shippen D.E."/>
            <person name="Wei W."/>
            <person name="Yagura M."/>
            <person name="Yamaoka S."/>
            <person name="Yamato K.T."/>
            <person name="Liu C."/>
            <person name="Berger F."/>
        </authorList>
    </citation>
    <scope>NUCLEOTIDE SEQUENCE [LARGE SCALE GENOMIC DNA]</scope>
    <source>
        <strain evidence="3">Tak-1</strain>
    </source>
</reference>
<reference evidence="6" key="3">
    <citation type="journal article" date="2020" name="Curr. Biol.">
        <title>Chromatin organization in early land plants reveals an ancestral association between H3K27me3, transposons, and constitutive heterochromatin.</title>
        <authorList>
            <person name="Montgomery S.A."/>
            <person name="Tanizawa Y."/>
            <person name="Galik B."/>
            <person name="Wang N."/>
            <person name="Ito T."/>
            <person name="Mochizuki T."/>
            <person name="Akimcheva S."/>
            <person name="Bowman J.L."/>
            <person name="Cognat V."/>
            <person name="Marechal-Drouard L."/>
            <person name="Ekker H."/>
            <person name="Hong S.F."/>
            <person name="Kohchi T."/>
            <person name="Lin S.S."/>
            <person name="Liu L.D."/>
            <person name="Nakamura Y."/>
            <person name="Valeeva L.R."/>
            <person name="Shakirov E.V."/>
            <person name="Shippen D.E."/>
            <person name="Wei W.L."/>
            <person name="Yagura M."/>
            <person name="Yamaoka S."/>
            <person name="Yamato K.T."/>
            <person name="Liu C."/>
            <person name="Berger F."/>
        </authorList>
    </citation>
    <scope>NUCLEOTIDE SEQUENCE [LARGE SCALE GENOMIC DNA]</scope>
    <source>
        <strain evidence="6">Tak-1</strain>
    </source>
</reference>
<evidence type="ECO:0000313" key="5">
    <source>
        <dbReference type="Proteomes" id="UP000077202"/>
    </source>
</evidence>
<evidence type="ECO:0000313" key="3">
    <source>
        <dbReference type="EMBL" id="BBN12618.1"/>
    </source>
</evidence>
<dbReference type="EMBL" id="AP019870">
    <property type="protein sequence ID" value="BBN12618.1"/>
    <property type="molecule type" value="Genomic_DNA"/>
</dbReference>
<evidence type="ECO:0000313" key="4">
    <source>
        <dbReference type="EMBL" id="OAE30877.1"/>
    </source>
</evidence>
<dbReference type="Proteomes" id="UP001162541">
    <property type="component" value="Chromosome 5"/>
</dbReference>
<feature type="transmembrane region" description="Helical" evidence="2">
    <location>
        <begin position="391"/>
        <end position="414"/>
    </location>
</feature>
<feature type="transmembrane region" description="Helical" evidence="2">
    <location>
        <begin position="446"/>
        <end position="466"/>
    </location>
</feature>
<keyword evidence="2" id="KW-1133">Transmembrane helix</keyword>
<organism evidence="4 5">
    <name type="scientific">Marchantia polymorpha subsp. ruderalis</name>
    <dbReference type="NCBI Taxonomy" id="1480154"/>
    <lineage>
        <taxon>Eukaryota</taxon>
        <taxon>Viridiplantae</taxon>
        <taxon>Streptophyta</taxon>
        <taxon>Embryophyta</taxon>
        <taxon>Marchantiophyta</taxon>
        <taxon>Marchantiopsida</taxon>
        <taxon>Marchantiidae</taxon>
        <taxon>Marchantiales</taxon>
        <taxon>Marchantiaceae</taxon>
        <taxon>Marchantia</taxon>
    </lineage>
</organism>
<reference evidence="4 5" key="1">
    <citation type="submission" date="2016-03" db="EMBL/GenBank/DDBJ databases">
        <title>Mechanisms controlling the formation of the plant cell surface in tip-growing cells are functionally conserved among land plants.</title>
        <authorList>
            <person name="Honkanen S."/>
            <person name="Jones V.A."/>
            <person name="Morieri G."/>
            <person name="Champion C."/>
            <person name="Hetherington A.J."/>
            <person name="Kelly S."/>
            <person name="Saint-Marcoux D."/>
            <person name="Proust H."/>
            <person name="Prescott H."/>
            <person name="Dolan L."/>
        </authorList>
    </citation>
    <scope>NUCLEOTIDE SEQUENCE [LARGE SCALE GENOMIC DNA]</scope>
    <source>
        <strain evidence="5">cv. Tak-1 and cv. Tak-2</strain>
        <tissue evidence="4">Whole gametophyte</tissue>
    </source>
</reference>
<evidence type="ECO:0000256" key="2">
    <source>
        <dbReference type="SAM" id="Phobius"/>
    </source>
</evidence>
<proteinExistence type="predicted"/>